<comment type="caution">
    <text evidence="2">The sequence shown here is derived from an EMBL/GenBank/DDBJ whole genome shotgun (WGS) entry which is preliminary data.</text>
</comment>
<keyword evidence="3" id="KW-1185">Reference proteome</keyword>
<evidence type="ECO:0008006" key="4">
    <source>
        <dbReference type="Google" id="ProtNLM"/>
    </source>
</evidence>
<dbReference type="RefSeq" id="WP_283406018.1">
    <property type="nucleotide sequence ID" value="NZ_FXUI01000004.1"/>
</dbReference>
<name>A0ABY1QE29_9SPHN</name>
<evidence type="ECO:0000256" key="1">
    <source>
        <dbReference type="SAM" id="SignalP"/>
    </source>
</evidence>
<organism evidence="2 3">
    <name type="scientific">Novosphingobium panipatense</name>
    <dbReference type="NCBI Taxonomy" id="428991"/>
    <lineage>
        <taxon>Bacteria</taxon>
        <taxon>Pseudomonadati</taxon>
        <taxon>Pseudomonadota</taxon>
        <taxon>Alphaproteobacteria</taxon>
        <taxon>Sphingomonadales</taxon>
        <taxon>Sphingomonadaceae</taxon>
        <taxon>Novosphingobium</taxon>
    </lineage>
</organism>
<keyword evidence="1" id="KW-0732">Signal</keyword>
<dbReference type="Proteomes" id="UP001157910">
    <property type="component" value="Unassembled WGS sequence"/>
</dbReference>
<accession>A0ABY1QE29</accession>
<reference evidence="2 3" key="1">
    <citation type="submission" date="2017-05" db="EMBL/GenBank/DDBJ databases">
        <authorList>
            <person name="Varghese N."/>
            <person name="Submissions S."/>
        </authorList>
    </citation>
    <scope>NUCLEOTIDE SEQUENCE [LARGE SCALE GENOMIC DNA]</scope>
    <source>
        <strain evidence="2 3">SM16</strain>
    </source>
</reference>
<dbReference type="EMBL" id="FXUI01000004">
    <property type="protein sequence ID" value="SMP67983.1"/>
    <property type="molecule type" value="Genomic_DNA"/>
</dbReference>
<evidence type="ECO:0000313" key="2">
    <source>
        <dbReference type="EMBL" id="SMP67983.1"/>
    </source>
</evidence>
<feature type="chain" id="PRO_5045581726" description="Beta/gamma crystallin" evidence="1">
    <location>
        <begin position="33"/>
        <end position="149"/>
    </location>
</feature>
<sequence>MSNTLNARAALNRRLAAPLAAVTLALAVSACAGGAIPSTSAPKRIKGVPAVRQPSRAAPRDAAIQMAPGLEGVIGANQGQLVRTFGQPRLDVWEGDARKLQFSGTACVLDVFLYPSSTSREPHATYVEARRSSDGQNVDRAACVAALKR</sequence>
<feature type="signal peptide" evidence="1">
    <location>
        <begin position="1"/>
        <end position="32"/>
    </location>
</feature>
<gene>
    <name evidence="2" type="ORF">SAMN06296065_104302</name>
</gene>
<evidence type="ECO:0000313" key="3">
    <source>
        <dbReference type="Proteomes" id="UP001157910"/>
    </source>
</evidence>
<proteinExistence type="predicted"/>
<protein>
    <recommendedName>
        <fullName evidence="4">Beta/gamma crystallin</fullName>
    </recommendedName>
</protein>